<dbReference type="EMBL" id="JAMKPW020000004">
    <property type="protein sequence ID" value="KAK8219294.1"/>
    <property type="molecule type" value="Genomic_DNA"/>
</dbReference>
<name>A0ACC3SPH9_9PEZI</name>
<comment type="caution">
    <text evidence="1">The sequence shown here is derived from an EMBL/GenBank/DDBJ whole genome shotgun (WGS) entry which is preliminary data.</text>
</comment>
<dbReference type="Proteomes" id="UP001320706">
    <property type="component" value="Unassembled WGS sequence"/>
</dbReference>
<keyword evidence="2" id="KW-1185">Reference proteome</keyword>
<organism evidence="1 2">
    <name type="scientific">Zalaria obscura</name>
    <dbReference type="NCBI Taxonomy" id="2024903"/>
    <lineage>
        <taxon>Eukaryota</taxon>
        <taxon>Fungi</taxon>
        <taxon>Dikarya</taxon>
        <taxon>Ascomycota</taxon>
        <taxon>Pezizomycotina</taxon>
        <taxon>Dothideomycetes</taxon>
        <taxon>Dothideomycetidae</taxon>
        <taxon>Dothideales</taxon>
        <taxon>Zalariaceae</taxon>
        <taxon>Zalaria</taxon>
    </lineage>
</organism>
<sequence>MGPAAFNQPDGKAHVMYMLTANKPDPCRLSPDEPSSHGGPAAACMHVETKLAISVACEAQAGPWTVPKQGGERCPNNHDLKAATNRADGTAAAGRQNVTNAWRNARLRPLGWFSVSIDHRVGTANSWSRTG</sequence>
<reference evidence="1" key="1">
    <citation type="submission" date="2024-02" db="EMBL/GenBank/DDBJ databases">
        <title>Metagenome Assembled Genome of Zalaria obscura JY119.</title>
        <authorList>
            <person name="Vighnesh L."/>
            <person name="Jagadeeshwari U."/>
            <person name="Venkata Ramana C."/>
            <person name="Sasikala C."/>
        </authorList>
    </citation>
    <scope>NUCLEOTIDE SEQUENCE</scope>
    <source>
        <strain evidence="1">JY119</strain>
    </source>
</reference>
<evidence type="ECO:0000313" key="1">
    <source>
        <dbReference type="EMBL" id="KAK8219294.1"/>
    </source>
</evidence>
<proteinExistence type="predicted"/>
<accession>A0ACC3SPH9</accession>
<gene>
    <name evidence="1" type="ORF">M8818_001028</name>
</gene>
<protein>
    <submittedName>
        <fullName evidence="1">Uncharacterized protein</fullName>
    </submittedName>
</protein>
<evidence type="ECO:0000313" key="2">
    <source>
        <dbReference type="Proteomes" id="UP001320706"/>
    </source>
</evidence>